<dbReference type="GO" id="GO:0005886">
    <property type="term" value="C:plasma membrane"/>
    <property type="evidence" value="ECO:0007669"/>
    <property type="project" value="UniProtKB-SubCell"/>
</dbReference>
<evidence type="ECO:0000259" key="9">
    <source>
        <dbReference type="PROSITE" id="PS50076"/>
    </source>
</evidence>
<keyword evidence="7" id="KW-0675">Receptor</keyword>
<dbReference type="GO" id="GO:0071939">
    <property type="term" value="P:vitamin A import into cell"/>
    <property type="evidence" value="ECO:0007669"/>
    <property type="project" value="TreeGrafter"/>
</dbReference>
<dbReference type="Proteomes" id="UP000663891">
    <property type="component" value="Unassembled WGS sequence"/>
</dbReference>
<feature type="transmembrane region" description="Helical" evidence="8">
    <location>
        <begin position="495"/>
        <end position="520"/>
    </location>
</feature>
<keyword evidence="6 8" id="KW-0472">Membrane</keyword>
<dbReference type="SUPFAM" id="SSF46565">
    <property type="entry name" value="Chaperone J-domain"/>
    <property type="match status" value="1"/>
</dbReference>
<dbReference type="PANTHER" id="PTHR21444:SF15">
    <property type="entry name" value="RECEPTOR FOR RETINOL UPTAKE STRA6"/>
    <property type="match status" value="1"/>
</dbReference>
<keyword evidence="4 8" id="KW-0812">Transmembrane</keyword>
<reference evidence="10" key="1">
    <citation type="submission" date="2021-02" db="EMBL/GenBank/DDBJ databases">
        <authorList>
            <person name="Nowell W R."/>
        </authorList>
    </citation>
    <scope>NUCLEOTIDE SEQUENCE</scope>
</reference>
<dbReference type="FunFam" id="1.10.287.110:FF:000106">
    <property type="entry name" value="Putative heat shock protein-like protein"/>
    <property type="match status" value="1"/>
</dbReference>
<proteinExistence type="predicted"/>
<dbReference type="Pfam" id="PF14752">
    <property type="entry name" value="RBP_receptor"/>
    <property type="match status" value="2"/>
</dbReference>
<dbReference type="PROSITE" id="PS00636">
    <property type="entry name" value="DNAJ_1"/>
    <property type="match status" value="1"/>
</dbReference>
<feature type="transmembrane region" description="Helical" evidence="8">
    <location>
        <begin position="891"/>
        <end position="910"/>
    </location>
</feature>
<feature type="transmembrane region" description="Helical" evidence="8">
    <location>
        <begin position="821"/>
        <end position="842"/>
    </location>
</feature>
<protein>
    <recommendedName>
        <fullName evidence="9">J domain-containing protein</fullName>
    </recommendedName>
</protein>
<keyword evidence="5 8" id="KW-1133">Transmembrane helix</keyword>
<comment type="caution">
    <text evidence="10">The sequence shown here is derived from an EMBL/GenBank/DDBJ whole genome shotgun (WGS) entry which is preliminary data.</text>
</comment>
<dbReference type="SMART" id="SM00271">
    <property type="entry name" value="DnaJ"/>
    <property type="match status" value="1"/>
</dbReference>
<evidence type="ECO:0000256" key="7">
    <source>
        <dbReference type="ARBA" id="ARBA00023170"/>
    </source>
</evidence>
<evidence type="ECO:0000313" key="11">
    <source>
        <dbReference type="Proteomes" id="UP000663891"/>
    </source>
</evidence>
<evidence type="ECO:0000256" key="1">
    <source>
        <dbReference type="ARBA" id="ARBA00004651"/>
    </source>
</evidence>
<evidence type="ECO:0000256" key="2">
    <source>
        <dbReference type="ARBA" id="ARBA00022448"/>
    </source>
</evidence>
<accession>A0A813PHG0</accession>
<sequence length="1238" mass="146761">MRQDAYQVLQINRSAKDNDIKSAYRRLALKYHPLKNPNDPNAYDKFNDLAVAYDILSDHTRRAVYDQYGEEGLRNGVPIGSNNEWSEGYVFHGDPDKVFRDFFGGDNPFAVYFEANCVNTLTSIISLKTRTQIEITRIHYLLMKCLPHYVALGHIIARFYTLTLRNFLILCKGNSDRWNSITNSTYHTTSIEYDNDWYYTKNLLINNKRKPSSTNYYLYTQTLHEETSCFNFIHLFYKPKAYFRFSLLVLFTYTVSFLVLYYLTCLVIFSSTFTLKILMTLTGNIIIKLINVSNLNLSTKLFENFSFEKEIYISSLSSFFIYIIQLLLGLKKYQNDMLDYYRGKYEKKKFDSVSSSSILQRSFHYSGYQVGYLAYGFVIINYAIFIICLIFKILFIHPLLIKIVLKILAPLFILFALKHIIVYCLTKYFFLRIIRSHRNLRQNIEHQQKNNQQQDIYNERQDQAIYVDSSASSTSSTDDDYYDESHLFTLENRHAYFLFVYFNFFFDCFLGIISCILRLLKSSIALALYMPRLDYSIFGRSLEGIDNGYTAYTSYIYVEAMHTHPILITFTQIIYMNILDKRRRDKQFLLIDEKQIIEQNKRKSIRFRWFLLITLMNNLSLISTRRYHRKMIINNQKINHRTSSDSSLSNRTITIDMCQYFPILLSLNIPTFLSTFFTSIFLTFDLFLSVYFEANCVNTLTSIISLKTRTQIEITRIHYLLMKCLPHYVALGHIIARFYTLTLRNFLILCKGSNSDRWNSITNSTYHTTSIEYDNDWYYTKNLLINNKRKPSSTNYYLYTQTLHEETSCFNFIHLFYKPKAYFRFSLLVLFTYTVSFLVLYYLTCLVIFSSTFTLKIVMTLTGNIIIKLINVSNLNLSTKLFENFSFEKEIYISSLSSFFIYIIQLLLGLKKYQNDMLDYYRGKYEKKKFDSVSSSSILQRSFHYSGYQVGYLAYGFVIINYAIFIICLIFKILFIHPLLIKIVLKILAPLFILFALKHIIVYCLTKYFFLRIIRSHRNLRQNIEHQQKNNQQDIYNERQDQAIYVDSSASSTSSTDDDYYDESHLFTLENRHAYFLFVYFNFFFDCFLGIISCILRLLKSSIALALYMPRLDYSIFGRSLEGIDNGYTAYTSYIYVEAMHTHPILITFTQIIYMNILDKRRRDKQFLLIDEKQIIEQNKRKSIRFRWFLLITLMNNLSLISTRRYHRKMIINNQKINHRTSSDSSLSNRTITIDMCQ</sequence>
<dbReference type="CDD" id="cd06257">
    <property type="entry name" value="DnaJ"/>
    <property type="match status" value="1"/>
</dbReference>
<dbReference type="Gene3D" id="1.10.287.110">
    <property type="entry name" value="DnaJ domain"/>
    <property type="match status" value="1"/>
</dbReference>
<dbReference type="InterPro" id="IPR036869">
    <property type="entry name" value="J_dom_sf"/>
</dbReference>
<keyword evidence="3" id="KW-1003">Cell membrane</keyword>
<dbReference type="OrthoDB" id="2376984at2759"/>
<evidence type="ECO:0000256" key="6">
    <source>
        <dbReference type="ARBA" id="ARBA00023136"/>
    </source>
</evidence>
<evidence type="ECO:0000256" key="4">
    <source>
        <dbReference type="ARBA" id="ARBA00022692"/>
    </source>
</evidence>
<dbReference type="InterPro" id="IPR018253">
    <property type="entry name" value="DnaJ_domain_CS"/>
</dbReference>
<name>A0A813PHG0_9BILA</name>
<feature type="transmembrane region" description="Helical" evidence="8">
    <location>
        <begin position="1074"/>
        <end position="1099"/>
    </location>
</feature>
<feature type="transmembrane region" description="Helical" evidence="8">
    <location>
        <begin position="311"/>
        <end position="330"/>
    </location>
</feature>
<dbReference type="PRINTS" id="PR00625">
    <property type="entry name" value="JDOMAIN"/>
</dbReference>
<dbReference type="GO" id="GO:0034632">
    <property type="term" value="F:retinol transmembrane transporter activity"/>
    <property type="evidence" value="ECO:0007669"/>
    <property type="project" value="InterPro"/>
</dbReference>
<dbReference type="Pfam" id="PF00226">
    <property type="entry name" value="DnaJ"/>
    <property type="match status" value="1"/>
</dbReference>
<evidence type="ECO:0000313" key="10">
    <source>
        <dbReference type="EMBL" id="CAF0752912.1"/>
    </source>
</evidence>
<evidence type="ECO:0000256" key="5">
    <source>
        <dbReference type="ARBA" id="ARBA00022989"/>
    </source>
</evidence>
<dbReference type="EMBL" id="CAJNON010000006">
    <property type="protein sequence ID" value="CAF0752912.1"/>
    <property type="molecule type" value="Genomic_DNA"/>
</dbReference>
<dbReference type="PROSITE" id="PS50076">
    <property type="entry name" value="DNAJ_2"/>
    <property type="match status" value="1"/>
</dbReference>
<feature type="transmembrane region" description="Helical" evidence="8">
    <location>
        <begin position="952"/>
        <end position="975"/>
    </location>
</feature>
<evidence type="ECO:0000256" key="8">
    <source>
        <dbReference type="SAM" id="Phobius"/>
    </source>
</evidence>
<keyword evidence="2" id="KW-0813">Transport</keyword>
<comment type="subcellular location">
    <subcellularLocation>
        <location evidence="1">Cell membrane</location>
        <topology evidence="1">Multi-pass membrane protein</topology>
    </subcellularLocation>
</comment>
<organism evidence="10 11">
    <name type="scientific">Adineta steineri</name>
    <dbReference type="NCBI Taxonomy" id="433720"/>
    <lineage>
        <taxon>Eukaryota</taxon>
        <taxon>Metazoa</taxon>
        <taxon>Spiralia</taxon>
        <taxon>Gnathifera</taxon>
        <taxon>Rotifera</taxon>
        <taxon>Eurotatoria</taxon>
        <taxon>Bdelloidea</taxon>
        <taxon>Adinetida</taxon>
        <taxon>Adinetidae</taxon>
        <taxon>Adineta</taxon>
    </lineage>
</organism>
<feature type="transmembrane region" description="Helical" evidence="8">
    <location>
        <begin position="987"/>
        <end position="1010"/>
    </location>
</feature>
<dbReference type="GO" id="GO:0038023">
    <property type="term" value="F:signaling receptor activity"/>
    <property type="evidence" value="ECO:0007669"/>
    <property type="project" value="InterPro"/>
</dbReference>
<evidence type="ECO:0000256" key="3">
    <source>
        <dbReference type="ARBA" id="ARBA00022475"/>
    </source>
</evidence>
<gene>
    <name evidence="10" type="ORF">VCS650_LOCUS1351</name>
</gene>
<dbReference type="AlphaFoldDB" id="A0A813PHG0"/>
<dbReference type="PANTHER" id="PTHR21444">
    <property type="entry name" value="COILED-COIL DOMAIN-CONTAINING PROTEIN 180"/>
    <property type="match status" value="1"/>
</dbReference>
<feature type="transmembrane region" description="Helical" evidence="8">
    <location>
        <begin position="241"/>
        <end position="262"/>
    </location>
</feature>
<feature type="domain" description="J" evidence="9">
    <location>
        <begin position="4"/>
        <end position="69"/>
    </location>
</feature>
<feature type="transmembrane region" description="Helical" evidence="8">
    <location>
        <begin position="372"/>
        <end position="395"/>
    </location>
</feature>
<dbReference type="InterPro" id="IPR001623">
    <property type="entry name" value="DnaJ_domain"/>
</dbReference>
<feature type="transmembrane region" description="Helical" evidence="8">
    <location>
        <begin position="407"/>
        <end position="430"/>
    </location>
</feature>
<dbReference type="InterPro" id="IPR026612">
    <property type="entry name" value="STRA6-like"/>
</dbReference>